<dbReference type="EMBL" id="SDAM02002666">
    <property type="protein sequence ID" value="KAH6821148.1"/>
    <property type="molecule type" value="Genomic_DNA"/>
</dbReference>
<sequence length="161" mass="17371">MSASVFGDSMVMNSGPDGPVSKISGQNEVDFVKCDCCGLTEECTPSYINTVREMQVWREMDMRALCRGCERRSFPLPKADKPGRSHGPAFELLQQVSGRGPAAGSDGALDSGHEAGVEEELGGPEIDAEQPDDDQTRRVDSVGELYSEFNPGRDVGVLWDG</sequence>
<dbReference type="AlphaFoldDB" id="A0AAD4IU04"/>
<name>A0AAD4IU04_PERFH</name>
<proteinExistence type="predicted"/>
<gene>
    <name evidence="2" type="ORF">C2S53_019663</name>
</gene>
<dbReference type="Pfam" id="PF07911">
    <property type="entry name" value="DUF1677"/>
    <property type="match status" value="1"/>
</dbReference>
<accession>A0AAD4IU04</accession>
<evidence type="ECO:0000313" key="2">
    <source>
        <dbReference type="EMBL" id="KAH6821148.1"/>
    </source>
</evidence>
<dbReference type="InterPro" id="IPR012876">
    <property type="entry name" value="DUF1677_pln"/>
</dbReference>
<feature type="region of interest" description="Disordered" evidence="1">
    <location>
        <begin position="76"/>
        <end position="136"/>
    </location>
</feature>
<evidence type="ECO:0000256" key="1">
    <source>
        <dbReference type="SAM" id="MobiDB-lite"/>
    </source>
</evidence>
<keyword evidence="3" id="KW-1185">Reference proteome</keyword>
<comment type="caution">
    <text evidence="2">The sequence shown here is derived from an EMBL/GenBank/DDBJ whole genome shotgun (WGS) entry which is preliminary data.</text>
</comment>
<reference evidence="2 3" key="1">
    <citation type="journal article" date="2021" name="Nat. Commun.">
        <title>Incipient diploidization of the medicinal plant Perilla within 10,000 years.</title>
        <authorList>
            <person name="Zhang Y."/>
            <person name="Shen Q."/>
            <person name="Leng L."/>
            <person name="Zhang D."/>
            <person name="Chen S."/>
            <person name="Shi Y."/>
            <person name="Ning Z."/>
            <person name="Chen S."/>
        </authorList>
    </citation>
    <scope>NUCLEOTIDE SEQUENCE [LARGE SCALE GENOMIC DNA]</scope>
    <source>
        <strain evidence="3">cv. PC099</strain>
    </source>
</reference>
<dbReference type="Proteomes" id="UP001190926">
    <property type="component" value="Unassembled WGS sequence"/>
</dbReference>
<organism evidence="2 3">
    <name type="scientific">Perilla frutescens var. hirtella</name>
    <name type="common">Perilla citriodora</name>
    <name type="synonym">Perilla setoyensis</name>
    <dbReference type="NCBI Taxonomy" id="608512"/>
    <lineage>
        <taxon>Eukaryota</taxon>
        <taxon>Viridiplantae</taxon>
        <taxon>Streptophyta</taxon>
        <taxon>Embryophyta</taxon>
        <taxon>Tracheophyta</taxon>
        <taxon>Spermatophyta</taxon>
        <taxon>Magnoliopsida</taxon>
        <taxon>eudicotyledons</taxon>
        <taxon>Gunneridae</taxon>
        <taxon>Pentapetalae</taxon>
        <taxon>asterids</taxon>
        <taxon>lamiids</taxon>
        <taxon>Lamiales</taxon>
        <taxon>Lamiaceae</taxon>
        <taxon>Nepetoideae</taxon>
        <taxon>Elsholtzieae</taxon>
        <taxon>Perilla</taxon>
    </lineage>
</organism>
<feature type="compositionally biased region" description="Acidic residues" evidence="1">
    <location>
        <begin position="117"/>
        <end position="133"/>
    </location>
</feature>
<evidence type="ECO:0000313" key="3">
    <source>
        <dbReference type="Proteomes" id="UP001190926"/>
    </source>
</evidence>
<protein>
    <submittedName>
        <fullName evidence="2">Uncharacterized protein</fullName>
    </submittedName>
</protein>